<organism evidence="7 8">
    <name type="scientific">Rhodanobacter aciditrophus</name>
    <dbReference type="NCBI Taxonomy" id="1623218"/>
    <lineage>
        <taxon>Bacteria</taxon>
        <taxon>Pseudomonadati</taxon>
        <taxon>Pseudomonadota</taxon>
        <taxon>Gammaproteobacteria</taxon>
        <taxon>Lysobacterales</taxon>
        <taxon>Rhodanobacteraceae</taxon>
        <taxon>Rhodanobacter</taxon>
    </lineage>
</organism>
<comment type="caution">
    <text evidence="7">The sequence shown here is derived from an EMBL/GenBank/DDBJ whole genome shotgun (WGS) entry which is preliminary data.</text>
</comment>
<evidence type="ECO:0000259" key="6">
    <source>
        <dbReference type="Pfam" id="PF07669"/>
    </source>
</evidence>
<sequence>MTTTHMRQPLNKTLRGQLEKTVGQARALVEKAAREEIERLGVGEGSAPSYLQPKDAKLRVQLRAHGRTLGDIKNSDDSQQIEHLVGEVAYEHWHRMLFAYFLAQNNLLICEGYAVTMEECDELASELDARNGWEAAGVLAAQMLPQVFRASSPALKIVLPIDAVRQLEQLIVNLHPDTFQAQDALGWLYQFWQSERKNAVNASGVKIGAEELSPVTQLFTEPYMVSFLLDNALGAWWANRKLTQNDITTTTTEAELRQAASLPGVPLQYLRFVKPNADQPPSENNAWAPAAGTFEQWPEQLPDLTVIDPCCGSGHFLVAAFLMLVPLRMADEGLSAKEAVNKVLSQNLHGLELDQRCVELAAFAIALEAWRYPDETGKPLGYRKLPELQLACSGTAIGSAKGEWKQLAKEIAAQSTAIADSAEQKKNNLSIALDWLQITFEHAPVLGSLINPRRSDAAKIVDWPTLQQALTQALDSSSDATTFEAQVAAQGLTKAAQLLSQQYSWVITNVPYLKSGKQNEILKNFSETFHSGAKADLATVFLDRCLQMNTQGGHTSVVLPQNWLFLTSYKKFREQLLTQDTWNMVARMGSGAFETISGEVVKAILLGITRGQKEPALSLGNTDEKNTHKLRGLDVADYKTASDKAEALLVEEVKSVSQAVQLENPDFRVSFDLSRGEALLSECVIDRSGCLTSDSERFYRFFWEQILTQENWEFLQSTVSQTQHFAGLQQVIFWQKGKGALYSLAEEMKGTNHAVQNWKRGQDVWGHPGLAVSSMGDLPVAIYSGCRFDNNTAVLIPDDSLSMEAIWCFCASELFNDSVREIDQSLKVTNSTLVKIVYDKQRWEKVAEEEYPNGLPQPYTNDPTQWIFHGHPCGSVIWSDESKWIEEGELRIDDSVLQIATARLLGYRWPAELDPEMELVEEQRAWVNRCDELLGDLVDDDGIVCLPALRGEATAAHRLELMLEAAYGDAWSNTVREQLLASVGAKSLEVWLRDKFFEQHCKLFQHRPFIWQVWDGLKDGFSALVNYHQLDANNLDRLIYTYLNDWIGQQAEGVKQGVDGADIRLSAAQALKTELEAIKQGEATNDGAGGYDIFVRWKPLHEQPIGWQPDLNDGVRLNIRPFMTAKDVAKKGAGILRAKPNIHWKKDRGSDVPSAPWYYLGLEYGGKEGDRINDHHLTRAEKQAAREAYAKAQAEKAKAAGVDAGADTLELEGGNNA</sequence>
<dbReference type="GO" id="GO:0008168">
    <property type="term" value="F:methyltransferase activity"/>
    <property type="evidence" value="ECO:0007669"/>
    <property type="project" value="UniProtKB-KW"/>
</dbReference>
<reference evidence="8" key="1">
    <citation type="journal article" date="2019" name="Int. J. Syst. Evol. Microbiol.">
        <title>The Global Catalogue of Microorganisms (GCM) 10K type strain sequencing project: providing services to taxonomists for standard genome sequencing and annotation.</title>
        <authorList>
            <consortium name="The Broad Institute Genomics Platform"/>
            <consortium name="The Broad Institute Genome Sequencing Center for Infectious Disease"/>
            <person name="Wu L."/>
            <person name="Ma J."/>
        </authorList>
    </citation>
    <scope>NUCLEOTIDE SEQUENCE [LARGE SCALE GENOMIC DNA]</scope>
    <source>
        <strain evidence="8">JCM 30774</strain>
    </source>
</reference>
<proteinExistence type="predicted"/>
<dbReference type="PRINTS" id="PR00507">
    <property type="entry name" value="N12N6MTFRASE"/>
</dbReference>
<dbReference type="Pfam" id="PF07669">
    <property type="entry name" value="Eco57I"/>
    <property type="match status" value="1"/>
</dbReference>
<dbReference type="Gene3D" id="3.40.50.150">
    <property type="entry name" value="Vaccinia Virus protein VP39"/>
    <property type="match status" value="1"/>
</dbReference>
<comment type="catalytic activity">
    <reaction evidence="5">
        <text>a 2'-deoxyadenosine in DNA + S-adenosyl-L-methionine = an N(6)-methyl-2'-deoxyadenosine in DNA + S-adenosyl-L-homocysteine + H(+)</text>
        <dbReference type="Rhea" id="RHEA:15197"/>
        <dbReference type="Rhea" id="RHEA-COMP:12418"/>
        <dbReference type="Rhea" id="RHEA-COMP:12419"/>
        <dbReference type="ChEBI" id="CHEBI:15378"/>
        <dbReference type="ChEBI" id="CHEBI:57856"/>
        <dbReference type="ChEBI" id="CHEBI:59789"/>
        <dbReference type="ChEBI" id="CHEBI:90615"/>
        <dbReference type="ChEBI" id="CHEBI:90616"/>
        <dbReference type="EC" id="2.1.1.72"/>
    </reaction>
</comment>
<evidence type="ECO:0000313" key="8">
    <source>
        <dbReference type="Proteomes" id="UP001597059"/>
    </source>
</evidence>
<keyword evidence="2 7" id="KW-0489">Methyltransferase</keyword>
<evidence type="ECO:0000256" key="1">
    <source>
        <dbReference type="ARBA" id="ARBA00011900"/>
    </source>
</evidence>
<dbReference type="GO" id="GO:0032259">
    <property type="term" value="P:methylation"/>
    <property type="evidence" value="ECO:0007669"/>
    <property type="project" value="UniProtKB-KW"/>
</dbReference>
<keyword evidence="4" id="KW-0949">S-adenosyl-L-methionine</keyword>
<keyword evidence="8" id="KW-1185">Reference proteome</keyword>
<evidence type="ECO:0000256" key="5">
    <source>
        <dbReference type="ARBA" id="ARBA00047942"/>
    </source>
</evidence>
<evidence type="ECO:0000256" key="4">
    <source>
        <dbReference type="ARBA" id="ARBA00022691"/>
    </source>
</evidence>
<dbReference type="InterPro" id="IPR029063">
    <property type="entry name" value="SAM-dependent_MTases_sf"/>
</dbReference>
<dbReference type="PANTHER" id="PTHR33841:SF1">
    <property type="entry name" value="DNA METHYLTRANSFERASE A"/>
    <property type="match status" value="1"/>
</dbReference>
<evidence type="ECO:0000256" key="2">
    <source>
        <dbReference type="ARBA" id="ARBA00022603"/>
    </source>
</evidence>
<dbReference type="PANTHER" id="PTHR33841">
    <property type="entry name" value="DNA METHYLTRANSFERASE YEEA-RELATED"/>
    <property type="match status" value="1"/>
</dbReference>
<feature type="domain" description="Type II methyltransferase M.TaqI-like" evidence="6">
    <location>
        <begin position="346"/>
        <end position="585"/>
    </location>
</feature>
<dbReference type="RefSeq" id="WP_377369798.1">
    <property type="nucleotide sequence ID" value="NZ_JBHTMN010000018.1"/>
</dbReference>
<dbReference type="SUPFAM" id="SSF53335">
    <property type="entry name" value="S-adenosyl-L-methionine-dependent methyltransferases"/>
    <property type="match status" value="1"/>
</dbReference>
<keyword evidence="3" id="KW-0808">Transferase</keyword>
<dbReference type="EC" id="2.1.1.72" evidence="1"/>
<dbReference type="Proteomes" id="UP001597059">
    <property type="component" value="Unassembled WGS sequence"/>
</dbReference>
<protein>
    <recommendedName>
        <fullName evidence="1">site-specific DNA-methyltransferase (adenine-specific)</fullName>
        <ecNumber evidence="1">2.1.1.72</ecNumber>
    </recommendedName>
</protein>
<dbReference type="EMBL" id="JBHTMN010000018">
    <property type="protein sequence ID" value="MFD1385027.1"/>
    <property type="molecule type" value="Genomic_DNA"/>
</dbReference>
<dbReference type="InterPro" id="IPR011639">
    <property type="entry name" value="MethylTrfase_TaqI-like_dom"/>
</dbReference>
<evidence type="ECO:0000256" key="3">
    <source>
        <dbReference type="ARBA" id="ARBA00022679"/>
    </source>
</evidence>
<dbReference type="InterPro" id="IPR050953">
    <property type="entry name" value="N4_N6_ade-DNA_methylase"/>
</dbReference>
<name>A0ABW4B4L7_9GAMM</name>
<accession>A0ABW4B4L7</accession>
<evidence type="ECO:0000313" key="7">
    <source>
        <dbReference type="EMBL" id="MFD1385027.1"/>
    </source>
</evidence>
<gene>
    <name evidence="7" type="ORF">ACFQ45_16865</name>
</gene>